<keyword evidence="4" id="KW-1185">Reference proteome</keyword>
<keyword evidence="2" id="KW-1133">Transmembrane helix</keyword>
<keyword evidence="2" id="KW-0472">Membrane</keyword>
<evidence type="ECO:0000313" key="4">
    <source>
        <dbReference type="Proteomes" id="UP000243205"/>
    </source>
</evidence>
<gene>
    <name evidence="3" type="ORF">SAMN05661003_1093</name>
</gene>
<evidence type="ECO:0000313" key="3">
    <source>
        <dbReference type="EMBL" id="SDE35969.1"/>
    </source>
</evidence>
<accession>A0A1G7C9H3</accession>
<feature type="transmembrane region" description="Helical" evidence="2">
    <location>
        <begin position="51"/>
        <end position="71"/>
    </location>
</feature>
<dbReference type="AlphaFoldDB" id="A0A1G7C9H3"/>
<dbReference type="RefSeq" id="WP_245691424.1">
    <property type="nucleotide sequence ID" value="NZ_FNAQ01000009.1"/>
</dbReference>
<sequence length="110" mass="12083">MNKPQPKPAPTPASNAQAAAPHQQIKAPQSPWFAAKRYGIGWGLPITWQGWLVLGGYLALLLAGGAVVEIASHPWRLPFFLLYVLLLSALLCYICYKKGEKFALRWGGKP</sequence>
<reference evidence="4" key="1">
    <citation type="submission" date="2016-10" db="EMBL/GenBank/DDBJ databases">
        <authorList>
            <person name="Varghese N."/>
            <person name="Submissions S."/>
        </authorList>
    </citation>
    <scope>NUCLEOTIDE SEQUENCE [LARGE SCALE GENOMIC DNA]</scope>
    <source>
        <strain evidence="4">DSM 8987</strain>
    </source>
</reference>
<dbReference type="Proteomes" id="UP000243205">
    <property type="component" value="Unassembled WGS sequence"/>
</dbReference>
<protein>
    <submittedName>
        <fullName evidence="3">Uncharacterized protein</fullName>
    </submittedName>
</protein>
<organism evidence="3 4">
    <name type="scientific">Desulfuromonas thiophila</name>
    <dbReference type="NCBI Taxonomy" id="57664"/>
    <lineage>
        <taxon>Bacteria</taxon>
        <taxon>Pseudomonadati</taxon>
        <taxon>Thermodesulfobacteriota</taxon>
        <taxon>Desulfuromonadia</taxon>
        <taxon>Desulfuromonadales</taxon>
        <taxon>Desulfuromonadaceae</taxon>
        <taxon>Desulfuromonas</taxon>
    </lineage>
</organism>
<feature type="transmembrane region" description="Helical" evidence="2">
    <location>
        <begin position="77"/>
        <end position="96"/>
    </location>
</feature>
<evidence type="ECO:0000256" key="1">
    <source>
        <dbReference type="SAM" id="MobiDB-lite"/>
    </source>
</evidence>
<dbReference type="EMBL" id="FNAQ01000009">
    <property type="protein sequence ID" value="SDE35969.1"/>
    <property type="molecule type" value="Genomic_DNA"/>
</dbReference>
<name>A0A1G7C9H3_9BACT</name>
<feature type="compositionally biased region" description="Pro residues" evidence="1">
    <location>
        <begin position="1"/>
        <end position="11"/>
    </location>
</feature>
<dbReference type="STRING" id="57664.SAMN05661003_1093"/>
<feature type="compositionally biased region" description="Low complexity" evidence="1">
    <location>
        <begin position="12"/>
        <end position="21"/>
    </location>
</feature>
<evidence type="ECO:0000256" key="2">
    <source>
        <dbReference type="SAM" id="Phobius"/>
    </source>
</evidence>
<keyword evidence="2" id="KW-0812">Transmembrane</keyword>
<proteinExistence type="predicted"/>
<feature type="region of interest" description="Disordered" evidence="1">
    <location>
        <begin position="1"/>
        <end position="27"/>
    </location>
</feature>